<evidence type="ECO:0000256" key="1">
    <source>
        <dbReference type="ARBA" id="ARBA00004123"/>
    </source>
</evidence>
<gene>
    <name evidence="11" type="ORF">ECRASSUSDP1_LOCUS18377</name>
</gene>
<keyword evidence="2" id="KW-0547">Nucleotide-binding</keyword>
<dbReference type="Pfam" id="PF00270">
    <property type="entry name" value="DEAD"/>
    <property type="match status" value="1"/>
</dbReference>
<dbReference type="SMART" id="SM01142">
    <property type="entry name" value="DSHCT"/>
    <property type="match status" value="1"/>
</dbReference>
<dbReference type="InterPro" id="IPR050699">
    <property type="entry name" value="RNA-DNA_Helicase"/>
</dbReference>
<dbReference type="Pfam" id="PF13234">
    <property type="entry name" value="MTR4_beta-barrel"/>
    <property type="match status" value="1"/>
</dbReference>
<dbReference type="FunFam" id="3.40.50.300:FF:000141">
    <property type="entry name" value="ATP-dependent RNA helicase DOB1"/>
    <property type="match status" value="1"/>
</dbReference>
<feature type="coiled-coil region" evidence="7">
    <location>
        <begin position="629"/>
        <end position="656"/>
    </location>
</feature>
<evidence type="ECO:0008006" key="13">
    <source>
        <dbReference type="Google" id="ProtNLM"/>
    </source>
</evidence>
<evidence type="ECO:0000256" key="7">
    <source>
        <dbReference type="SAM" id="Coils"/>
    </source>
</evidence>
<dbReference type="CDD" id="cd18024">
    <property type="entry name" value="DEXHc_Mtr4-like"/>
    <property type="match status" value="1"/>
</dbReference>
<comment type="caution">
    <text evidence="11">The sequence shown here is derived from an EMBL/GenBank/DDBJ whole genome shotgun (WGS) entry which is preliminary data.</text>
</comment>
<dbReference type="GO" id="GO:0003724">
    <property type="term" value="F:RNA helicase activity"/>
    <property type="evidence" value="ECO:0007669"/>
    <property type="project" value="InterPro"/>
</dbReference>
<dbReference type="Gene3D" id="1.10.3380.30">
    <property type="match status" value="1"/>
</dbReference>
<dbReference type="InterPro" id="IPR011545">
    <property type="entry name" value="DEAD/DEAH_box_helicase_dom"/>
</dbReference>
<dbReference type="InterPro" id="IPR014001">
    <property type="entry name" value="Helicase_ATP-bd"/>
</dbReference>
<dbReference type="CDD" id="cd18795">
    <property type="entry name" value="SF2_C_Ski2"/>
    <property type="match status" value="1"/>
</dbReference>
<dbReference type="InterPro" id="IPR048392">
    <property type="entry name" value="MTR4-like_stalk"/>
</dbReference>
<feature type="region of interest" description="Disordered" evidence="8">
    <location>
        <begin position="1"/>
        <end position="114"/>
    </location>
</feature>
<evidence type="ECO:0000256" key="2">
    <source>
        <dbReference type="ARBA" id="ARBA00022741"/>
    </source>
</evidence>
<name>A0AAD1XQF2_EUPCR</name>
<reference evidence="11" key="1">
    <citation type="submission" date="2023-07" db="EMBL/GenBank/DDBJ databases">
        <authorList>
            <consortium name="AG Swart"/>
            <person name="Singh M."/>
            <person name="Singh A."/>
            <person name="Seah K."/>
            <person name="Emmerich C."/>
        </authorList>
    </citation>
    <scope>NUCLEOTIDE SEQUENCE</scope>
    <source>
        <strain evidence="11">DP1</strain>
    </source>
</reference>
<evidence type="ECO:0000259" key="9">
    <source>
        <dbReference type="PROSITE" id="PS51192"/>
    </source>
</evidence>
<keyword evidence="7" id="KW-0175">Coiled coil</keyword>
<keyword evidence="5" id="KW-0067">ATP-binding</keyword>
<dbReference type="GO" id="GO:0005524">
    <property type="term" value="F:ATP binding"/>
    <property type="evidence" value="ECO:0007669"/>
    <property type="project" value="UniProtKB-KW"/>
</dbReference>
<dbReference type="Pfam" id="PF08148">
    <property type="entry name" value="DSHCT"/>
    <property type="match status" value="1"/>
</dbReference>
<evidence type="ECO:0000256" key="6">
    <source>
        <dbReference type="ARBA" id="ARBA00023242"/>
    </source>
</evidence>
<dbReference type="GO" id="GO:0005634">
    <property type="term" value="C:nucleus"/>
    <property type="evidence" value="ECO:0007669"/>
    <property type="project" value="UniProtKB-SubCell"/>
</dbReference>
<evidence type="ECO:0000256" key="8">
    <source>
        <dbReference type="SAM" id="MobiDB-lite"/>
    </source>
</evidence>
<dbReference type="SMART" id="SM00487">
    <property type="entry name" value="DEXDc"/>
    <property type="match status" value="1"/>
</dbReference>
<dbReference type="SUPFAM" id="SSF52540">
    <property type="entry name" value="P-loop containing nucleoside triphosphate hydrolases"/>
    <property type="match status" value="1"/>
</dbReference>
<dbReference type="EMBL" id="CAMPGE010018593">
    <property type="protein sequence ID" value="CAI2376998.1"/>
    <property type="molecule type" value="Genomic_DNA"/>
</dbReference>
<protein>
    <recommendedName>
        <fullName evidence="13">Superkiller viralicidic activity 2-like 2</fullName>
    </recommendedName>
</protein>
<dbReference type="Pfam" id="PF00271">
    <property type="entry name" value="Helicase_C"/>
    <property type="match status" value="1"/>
</dbReference>
<dbReference type="GO" id="GO:0003723">
    <property type="term" value="F:RNA binding"/>
    <property type="evidence" value="ECO:0007669"/>
    <property type="project" value="InterPro"/>
</dbReference>
<dbReference type="InterPro" id="IPR016438">
    <property type="entry name" value="SKI2-like"/>
</dbReference>
<dbReference type="Proteomes" id="UP001295684">
    <property type="component" value="Unassembled WGS sequence"/>
</dbReference>
<evidence type="ECO:0000256" key="4">
    <source>
        <dbReference type="ARBA" id="ARBA00022806"/>
    </source>
</evidence>
<evidence type="ECO:0000259" key="10">
    <source>
        <dbReference type="PROSITE" id="PS51194"/>
    </source>
</evidence>
<dbReference type="PROSITE" id="PS51194">
    <property type="entry name" value="HELICASE_CTER"/>
    <property type="match status" value="1"/>
</dbReference>
<evidence type="ECO:0000256" key="5">
    <source>
        <dbReference type="ARBA" id="ARBA00022840"/>
    </source>
</evidence>
<dbReference type="InterPro" id="IPR025696">
    <property type="entry name" value="Beta-barrel_MTR4"/>
</dbReference>
<dbReference type="GO" id="GO:0016787">
    <property type="term" value="F:hydrolase activity"/>
    <property type="evidence" value="ECO:0007669"/>
    <property type="project" value="UniProtKB-KW"/>
</dbReference>
<evidence type="ECO:0000313" key="11">
    <source>
        <dbReference type="EMBL" id="CAI2376998.1"/>
    </source>
</evidence>
<dbReference type="PANTHER" id="PTHR12131:SF7">
    <property type="entry name" value="EXOSOME RNA HELICASE MTR4"/>
    <property type="match status" value="1"/>
</dbReference>
<evidence type="ECO:0000313" key="12">
    <source>
        <dbReference type="Proteomes" id="UP001295684"/>
    </source>
</evidence>
<keyword evidence="4" id="KW-0347">Helicase</keyword>
<dbReference type="GO" id="GO:0000460">
    <property type="term" value="P:maturation of 5.8S rRNA"/>
    <property type="evidence" value="ECO:0007669"/>
    <property type="project" value="TreeGrafter"/>
</dbReference>
<dbReference type="GO" id="GO:0006401">
    <property type="term" value="P:RNA catabolic process"/>
    <property type="evidence" value="ECO:0007669"/>
    <property type="project" value="InterPro"/>
</dbReference>
<evidence type="ECO:0000256" key="3">
    <source>
        <dbReference type="ARBA" id="ARBA00022801"/>
    </source>
</evidence>
<dbReference type="PANTHER" id="PTHR12131">
    <property type="entry name" value="ATP-DEPENDENT RNA AND DNA HELICASE"/>
    <property type="match status" value="1"/>
</dbReference>
<dbReference type="Gene3D" id="3.40.50.300">
    <property type="entry name" value="P-loop containing nucleotide triphosphate hydrolases"/>
    <property type="match status" value="2"/>
</dbReference>
<feature type="domain" description="Helicase C-terminal" evidence="10">
    <location>
        <begin position="404"/>
        <end position="602"/>
    </location>
</feature>
<dbReference type="AlphaFoldDB" id="A0AAD1XQF2"/>
<keyword evidence="6" id="KW-0539">Nucleus</keyword>
<dbReference type="PIRSF" id="PIRSF005198">
    <property type="entry name" value="Antiviral_helicase_SKI2"/>
    <property type="match status" value="1"/>
</dbReference>
<dbReference type="PROSITE" id="PS51192">
    <property type="entry name" value="HELICASE_ATP_BIND_1"/>
    <property type="match status" value="1"/>
</dbReference>
<proteinExistence type="predicted"/>
<sequence length="1087" mass="125041">MDIDAFNSFTTGKRKKEDEQDSKPKKKPKVTEEISDSESETEAKPKASSKKSASGVMAEEKSEKGDKSKKKAEEAKHSQEKMIDKEKSEKKKDKSVIEETKDKPMESDEDSEEEIINDTKACSGYDPEELDIKSKVYDNCLHEAIYPKGFVKREVDPDKPRAKEYKFTLDNFQEEAVKSIERQESVLVAAHTSAGKTAIAEYAIASALKNNQRVIYTSPIKALSNQKFRDLQEEFEDVGLMTGDVTQNESASCIVMTTEILRSMLYRGSEVTREMAWVIFDEVHYMRDRERGVVWEETIILLPSTVKYVFLSATIPNAREFAEWICTIKKQPCNVVYTDFRPVPLEHYIHPSGTNNLHLVVDKEGQFREENFQEAISKMDADNDLEKAFEARGKKAKRTTEQQELRSVVNYIVSRNYEPCLVFAFSKADCENHSRIVSKCEYTTEEERENIEKIFGAAIESLSEEDQDLPQIKGLLPLLTKGIGVHHGGLLPLAKEIVEILFQEGLIKVLFTTETFSMGINMPARTVVFTSIEKFDGEKYRWLGGGEYIQMSGRAGRRGLDTKGVCILMANKKMEHDVAKNILQGKADPLYSSFHLKYNMLLNLMKLQDYKPEFLIKRSFRQLQNDKGLPQLKERISILEEEIKSIKLERHEQVQEFFKLEKQIESYKEISKEIYHKEENIISFLVPGRLIHIKDTANKIDWGWGVVINFTRRKINVKSILKADGTGLMKKQGVVDIDEDKPVLIIDVMLYIQKKLEGNEIRPGDRKKDNGMLGIVPVMVPCVYNLSKVQMKVIHDLNDKSNIKRMEKFYFELMKRFDWYPPPLNPIKDMLIEDPKFIECLEKIEALEKKVKKLGAITDEDLQKYLKREELKKEYDQLSRQTLQVGAMVNHQDLIRMKRVLRRLDYINEDDVLKIKGKIACEVSAGDEIIVTELMVNGNFQKLDPESIAAICSCLVFSETKNEPVEPKHPVLADAYNKLSGIIKKVASVLVECKMDINEEEYINSFKPDLVEVTYKWCKGKKFEEICKLTEIYEGTIIRCLRRLEELLKQLALIAKTQLQNPELYEKLETASQKLKRGIVFAASLYL</sequence>
<feature type="domain" description="Helicase ATP-binding" evidence="9">
    <location>
        <begin position="177"/>
        <end position="333"/>
    </location>
</feature>
<dbReference type="InterPro" id="IPR027417">
    <property type="entry name" value="P-loop_NTPase"/>
</dbReference>
<dbReference type="InterPro" id="IPR012961">
    <property type="entry name" value="Ski2/MTR4_C"/>
</dbReference>
<comment type="subcellular location">
    <subcellularLocation>
        <location evidence="1">Nucleus</location>
    </subcellularLocation>
</comment>
<accession>A0AAD1XQF2</accession>
<dbReference type="InterPro" id="IPR001650">
    <property type="entry name" value="Helicase_C-like"/>
</dbReference>
<dbReference type="Pfam" id="PF21408">
    <property type="entry name" value="MTR4-like_stalk"/>
    <property type="match status" value="1"/>
</dbReference>
<organism evidence="11 12">
    <name type="scientific">Euplotes crassus</name>
    <dbReference type="NCBI Taxonomy" id="5936"/>
    <lineage>
        <taxon>Eukaryota</taxon>
        <taxon>Sar</taxon>
        <taxon>Alveolata</taxon>
        <taxon>Ciliophora</taxon>
        <taxon>Intramacronucleata</taxon>
        <taxon>Spirotrichea</taxon>
        <taxon>Hypotrichia</taxon>
        <taxon>Euplotida</taxon>
        <taxon>Euplotidae</taxon>
        <taxon>Moneuplotes</taxon>
    </lineage>
</organism>
<dbReference type="SMART" id="SM00490">
    <property type="entry name" value="HELICc"/>
    <property type="match status" value="1"/>
</dbReference>
<keyword evidence="12" id="KW-1185">Reference proteome</keyword>
<dbReference type="FunFam" id="3.40.50.300:FF:000083">
    <property type="entry name" value="ATP-dependent RNA helicase DOB1"/>
    <property type="match status" value="1"/>
</dbReference>
<dbReference type="Gene3D" id="2.40.30.300">
    <property type="match status" value="1"/>
</dbReference>
<feature type="compositionally biased region" description="Basic and acidic residues" evidence="8">
    <location>
        <begin position="58"/>
        <end position="106"/>
    </location>
</feature>
<keyword evidence="3" id="KW-0378">Hydrolase</keyword>